<feature type="compositionally biased region" description="Basic and acidic residues" evidence="4">
    <location>
        <begin position="521"/>
        <end position="533"/>
    </location>
</feature>
<feature type="region of interest" description="Disordered" evidence="4">
    <location>
        <begin position="568"/>
        <end position="730"/>
    </location>
</feature>
<dbReference type="GO" id="GO:0005634">
    <property type="term" value="C:nucleus"/>
    <property type="evidence" value="ECO:0007669"/>
    <property type="project" value="UniProtKB-SubCell"/>
</dbReference>
<evidence type="ECO:0000313" key="6">
    <source>
        <dbReference type="EMBL" id="ETS81045.1"/>
    </source>
</evidence>
<dbReference type="GO" id="GO:0010997">
    <property type="term" value="F:anaphase-promoting complex binding"/>
    <property type="evidence" value="ECO:0007669"/>
    <property type="project" value="TreeGrafter"/>
</dbReference>
<dbReference type="OrthoDB" id="2130597at2759"/>
<feature type="compositionally biased region" description="Polar residues" evidence="4">
    <location>
        <begin position="716"/>
        <end position="730"/>
    </location>
</feature>
<comment type="subcellular location">
    <subcellularLocation>
        <location evidence="1">Nucleus</location>
    </subcellularLocation>
</comment>
<dbReference type="Pfam" id="PF09444">
    <property type="entry name" value="MRC1"/>
    <property type="match status" value="1"/>
</dbReference>
<dbReference type="EMBL" id="KI912112">
    <property type="protein sequence ID" value="ETS81045.1"/>
    <property type="molecule type" value="Genomic_DNA"/>
</dbReference>
<feature type="domain" description="DNA replication checkpoint mediator MRC1" evidence="5">
    <location>
        <begin position="974"/>
        <end position="1125"/>
    </location>
</feature>
<feature type="region of interest" description="Disordered" evidence="4">
    <location>
        <begin position="320"/>
        <end position="387"/>
    </location>
</feature>
<feature type="compositionally biased region" description="Polar residues" evidence="4">
    <location>
        <begin position="1"/>
        <end position="24"/>
    </location>
</feature>
<feature type="region of interest" description="Disordered" evidence="4">
    <location>
        <begin position="912"/>
        <end position="1031"/>
    </location>
</feature>
<organism evidence="6 7">
    <name type="scientific">Pestalotiopsis fici (strain W106-1 / CGMCC3.15140)</name>
    <dbReference type="NCBI Taxonomy" id="1229662"/>
    <lineage>
        <taxon>Eukaryota</taxon>
        <taxon>Fungi</taxon>
        <taxon>Dikarya</taxon>
        <taxon>Ascomycota</taxon>
        <taxon>Pezizomycotina</taxon>
        <taxon>Sordariomycetes</taxon>
        <taxon>Xylariomycetidae</taxon>
        <taxon>Amphisphaeriales</taxon>
        <taxon>Sporocadaceae</taxon>
        <taxon>Pestalotiopsis</taxon>
    </lineage>
</organism>
<feature type="compositionally biased region" description="Acidic residues" evidence="4">
    <location>
        <begin position="1000"/>
        <end position="1012"/>
    </location>
</feature>
<feature type="compositionally biased region" description="Basic and acidic residues" evidence="4">
    <location>
        <begin position="45"/>
        <end position="67"/>
    </location>
</feature>
<feature type="compositionally biased region" description="Low complexity" evidence="4">
    <location>
        <begin position="1276"/>
        <end position="1302"/>
    </location>
</feature>
<feature type="compositionally biased region" description="Basic and acidic residues" evidence="4">
    <location>
        <begin position="339"/>
        <end position="350"/>
    </location>
</feature>
<feature type="compositionally biased region" description="Polar residues" evidence="4">
    <location>
        <begin position="1165"/>
        <end position="1179"/>
    </location>
</feature>
<keyword evidence="2" id="KW-0597">Phosphoprotein</keyword>
<gene>
    <name evidence="6" type="ORF">PFICI_06047</name>
</gene>
<evidence type="ECO:0000259" key="5">
    <source>
        <dbReference type="Pfam" id="PF09444"/>
    </source>
</evidence>
<feature type="compositionally biased region" description="Basic and acidic residues" evidence="4">
    <location>
        <begin position="582"/>
        <end position="592"/>
    </location>
</feature>
<reference evidence="7" key="1">
    <citation type="journal article" date="2015" name="BMC Genomics">
        <title>Genomic and transcriptomic analysis of the endophytic fungus Pestalotiopsis fici reveals its lifestyle and high potential for synthesis of natural products.</title>
        <authorList>
            <person name="Wang X."/>
            <person name="Zhang X."/>
            <person name="Liu L."/>
            <person name="Xiang M."/>
            <person name="Wang W."/>
            <person name="Sun X."/>
            <person name="Che Y."/>
            <person name="Guo L."/>
            <person name="Liu G."/>
            <person name="Guo L."/>
            <person name="Wang C."/>
            <person name="Yin W.B."/>
            <person name="Stadler M."/>
            <person name="Zhang X."/>
            <person name="Liu X."/>
        </authorList>
    </citation>
    <scope>NUCLEOTIDE SEQUENCE [LARGE SCALE GENOMIC DNA]</scope>
    <source>
        <strain evidence="7">W106-1 / CGMCC3.15140</strain>
    </source>
</reference>
<keyword evidence="7" id="KW-1185">Reference proteome</keyword>
<feature type="compositionally biased region" description="Basic and acidic residues" evidence="4">
    <location>
        <begin position="218"/>
        <end position="237"/>
    </location>
</feature>
<feature type="region of interest" description="Disordered" evidence="4">
    <location>
        <begin position="1369"/>
        <end position="1409"/>
    </location>
</feature>
<feature type="region of interest" description="Disordered" evidence="4">
    <location>
        <begin position="1060"/>
        <end position="1096"/>
    </location>
</feature>
<feature type="compositionally biased region" description="Low complexity" evidence="4">
    <location>
        <begin position="509"/>
        <end position="520"/>
    </location>
</feature>
<dbReference type="HOGENOM" id="CLU_002311_0_0_1"/>
<proteinExistence type="predicted"/>
<dbReference type="InParanoid" id="W3X4R0"/>
<keyword evidence="3" id="KW-0539">Nucleus</keyword>
<feature type="compositionally biased region" description="Polar residues" evidence="4">
    <location>
        <begin position="179"/>
        <end position="200"/>
    </location>
</feature>
<feature type="region of interest" description="Disordered" evidence="4">
    <location>
        <begin position="1117"/>
        <end position="1302"/>
    </location>
</feature>
<feature type="compositionally biased region" description="Basic and acidic residues" evidence="4">
    <location>
        <begin position="273"/>
        <end position="284"/>
    </location>
</feature>
<feature type="compositionally biased region" description="Basic residues" evidence="4">
    <location>
        <begin position="960"/>
        <end position="977"/>
    </location>
</feature>
<evidence type="ECO:0000256" key="1">
    <source>
        <dbReference type="ARBA" id="ARBA00004123"/>
    </source>
</evidence>
<feature type="compositionally biased region" description="Low complexity" evidence="4">
    <location>
        <begin position="1314"/>
        <end position="1335"/>
    </location>
</feature>
<dbReference type="Proteomes" id="UP000030651">
    <property type="component" value="Unassembled WGS sequence"/>
</dbReference>
<evidence type="ECO:0000256" key="2">
    <source>
        <dbReference type="ARBA" id="ARBA00022553"/>
    </source>
</evidence>
<dbReference type="GO" id="GO:0007095">
    <property type="term" value="P:mitotic G2 DNA damage checkpoint signaling"/>
    <property type="evidence" value="ECO:0007669"/>
    <property type="project" value="TreeGrafter"/>
</dbReference>
<dbReference type="OMA" id="ERFNFRP"/>
<feature type="compositionally biased region" description="Acidic residues" evidence="4">
    <location>
        <begin position="610"/>
        <end position="673"/>
    </location>
</feature>
<dbReference type="PANTHER" id="PTHR14396">
    <property type="entry name" value="CLASPIN"/>
    <property type="match status" value="1"/>
</dbReference>
<protein>
    <recommendedName>
        <fullName evidence="5">DNA replication checkpoint mediator MRC1 domain-containing protein</fullName>
    </recommendedName>
</protein>
<dbReference type="InterPro" id="IPR024146">
    <property type="entry name" value="Claspin"/>
</dbReference>
<feature type="compositionally biased region" description="Basic and acidic residues" evidence="4">
    <location>
        <begin position="154"/>
        <end position="166"/>
    </location>
</feature>
<feature type="region of interest" description="Disordered" evidence="4">
    <location>
        <begin position="1"/>
        <end position="200"/>
    </location>
</feature>
<sequence length="1409" mass="153609">MASATRSPSPTSDASPPGSPQLSPRSKLRAELAALDESSDEDTAPIDRKALFKSTKDIITKADEPVQKDITNAKQSADDDDEDDDDDDDDEIVRPRGRLAARMQAGNSKIQTSAPAPAPVPETERIQSQQDNIVDANSEDEETDAVQRRRRIRSARESTPEVRASREASPASPGLFVTPNKSQHSEAGSDSEDGLTSNLAQNARFQALVARKREERLAREAEEKKKREERIAQRVEVSEEDDDDVSDISDDDGGRKLTQEVSSRPAVRKASRKALEEMNRETQRLSRSMQLAHEAKTKKKISKATLFERFNFKLPAASTHTELAPAASSSRPGSPASVRHTDTEAAEKDTPPSSPPVVLKETTTNNHTPELSGAPEQQMVVLEKEDESELPSLKDVVVEAKKLDKGKGIATAADLESPKKKTPVQLKRQVRVKFLTVQTNQVIIDEDDELQIAKPKKQSKIDSLFSRVPAQQNKEARSVQVFRQLAHLSSPPQDARKRTQKPSMTVGELQLTLQQRARAQAKSERDRRMEMLKAKGIHVQTEEEREKEREQVEDIVARARLEAEEIMAREREDAKKAKKERKANGEGDHLDWDDSDDDSFAGSEAGELQPIEDGEIDFSGSGEDEDEDEDEEVDDEEEPAGDSIFDEAAEEADESGDDDTTAEAAVLDDDDETDNVRPTASRSRRGRKNVQVLSDDEEELSIQATPKPRKVLFKSPTGQTSESPNAPTSVLRSATKTFIPGLPVPAAGPAGLGLTQIFAGTMDDSQAGSMPLSAGSPIEFRPTFENFPDSQFSATAGESQPAEGRIVDSQVETQGVESQTQGVQLHFEQSQMHGFDSLMQQDGTQASDMLELTQDGGFGDYTPLKNRFVDPPQGTVDTVILDGTPKASVDAEAVIMDSPLVQRRGKLRRRVEVSLSESTLPPTEVPMPPSAGTPSQALTADIPSPSKDESSSAFRLMAKAARRRKRAQEKFNKKKSKAREMVHGEAEESEDEYAGLGGADGEDSSDEDEDDLAELRKQMIDDESKGLTEEEEGKLAAFYADRERAADSAQVDKLFKDITTGMLRKRRRGGGGGNGDFDLSDSDDGGEARRRMKRKQFAKMQKALFADERIGKIAENPRNAAFMKSIEDWGSDEDMGFDEPYFEPEEESQNTNETGAKQAVGESIPDSQPSATAAASANTGRKRTRNEPSDPGMRPPPNLRRVRDGIKPASIADVRRSLSSLLGEPNMSSDSIIPATDPNGSDSEGEQEEAPQKSGRGNKENRRPGSVAVVDRISLKRSGSSNLSTSSKLAFAAPASSSGSGAFKVPALLRRATTNSLMSQTSNSSTSSTGVTTGKGATGLGGMASSAFSEEGKLKKTAGKRSGVNFFARENERREKLKESERRREEKKWKGAKGRSEAVGGLFGGGQFE</sequence>
<feature type="compositionally biased region" description="Basic and acidic residues" evidence="4">
    <location>
        <begin position="1013"/>
        <end position="1028"/>
    </location>
</feature>
<evidence type="ECO:0000256" key="3">
    <source>
        <dbReference type="ARBA" id="ARBA00023242"/>
    </source>
</evidence>
<dbReference type="eggNOG" id="ENOG502QSP5">
    <property type="taxonomic scope" value="Eukaryota"/>
</dbReference>
<feature type="compositionally biased region" description="Acidic residues" evidence="4">
    <location>
        <begin position="78"/>
        <end position="91"/>
    </location>
</feature>
<evidence type="ECO:0000256" key="4">
    <source>
        <dbReference type="SAM" id="MobiDB-lite"/>
    </source>
</evidence>
<feature type="compositionally biased region" description="Basic and acidic residues" evidence="4">
    <location>
        <begin position="1369"/>
        <end position="1389"/>
    </location>
</feature>
<dbReference type="GO" id="GO:0033314">
    <property type="term" value="P:mitotic DNA replication checkpoint signaling"/>
    <property type="evidence" value="ECO:0007669"/>
    <property type="project" value="TreeGrafter"/>
</dbReference>
<feature type="region of interest" description="Disordered" evidence="4">
    <location>
        <begin position="1314"/>
        <end position="1339"/>
    </location>
</feature>
<dbReference type="PANTHER" id="PTHR14396:SF10">
    <property type="entry name" value="CLASPIN"/>
    <property type="match status" value="1"/>
</dbReference>
<name>W3X4R0_PESFW</name>
<dbReference type="STRING" id="1229662.W3X4R0"/>
<feature type="compositionally biased region" description="Acidic residues" evidence="4">
    <location>
        <begin position="1129"/>
        <end position="1148"/>
    </location>
</feature>
<dbReference type="GeneID" id="19271060"/>
<feature type="compositionally biased region" description="Low complexity" evidence="4">
    <location>
        <begin position="324"/>
        <end position="337"/>
    </location>
</feature>
<dbReference type="RefSeq" id="XP_007832819.1">
    <property type="nucleotide sequence ID" value="XM_007834628.1"/>
</dbReference>
<feature type="compositionally biased region" description="Basic and acidic residues" evidence="4">
    <location>
        <begin position="540"/>
        <end position="553"/>
    </location>
</feature>
<feature type="compositionally biased region" description="Polar residues" evidence="4">
    <location>
        <begin position="105"/>
        <end position="114"/>
    </location>
</feature>
<feature type="region of interest" description="Disordered" evidence="4">
    <location>
        <begin position="218"/>
        <end position="299"/>
    </location>
</feature>
<feature type="region of interest" description="Disordered" evidence="4">
    <location>
        <begin position="487"/>
        <end position="553"/>
    </location>
</feature>
<accession>W3X4R0</accession>
<dbReference type="KEGG" id="pfy:PFICI_06047"/>
<feature type="compositionally biased region" description="Acidic residues" evidence="4">
    <location>
        <begin position="238"/>
        <end position="251"/>
    </location>
</feature>
<dbReference type="InterPro" id="IPR018564">
    <property type="entry name" value="Repl_chkpnt_MRC1_dom"/>
</dbReference>
<evidence type="ECO:0000313" key="7">
    <source>
        <dbReference type="Proteomes" id="UP000030651"/>
    </source>
</evidence>